<protein>
    <submittedName>
        <fullName evidence="3">TolA protein</fullName>
    </submittedName>
</protein>
<keyword evidence="2" id="KW-1133">Transmembrane helix</keyword>
<feature type="compositionally biased region" description="Pro residues" evidence="1">
    <location>
        <begin position="87"/>
        <end position="109"/>
    </location>
</feature>
<evidence type="ECO:0000256" key="2">
    <source>
        <dbReference type="SAM" id="Phobius"/>
    </source>
</evidence>
<dbReference type="Gene3D" id="3.30.1150.10">
    <property type="match status" value="1"/>
</dbReference>
<accession>A0A170PPM1</accession>
<sequence length="295" mass="30932">MQRSEAIALGVALVGHAVLFGLLSMGFLAARDPETPKQAPIEVSLVDKVDLVAKAPQAVTPPAESQAPEQGPPEDAAPAAPKEEPQPDPVPPKPQPKAAPPPKPAPNAVPEPKKPVAPTPDKSKKPPTREAAPASRATPSHNRATGTDTASTKPRPRGSRLGDDFLKGLSDKPSTTKSVVPQAAVMSQQAAADIGSAIRRQVQPCADRQVQPGPGAERIIVTIRLRLNRDGSLAGNPQVVGHSGVDAENGRYQDRVDDNAIATFKGCAPLRGLPAELYDVPNGWSNFSLRYKLPG</sequence>
<dbReference type="AlphaFoldDB" id="A0A170PPM1"/>
<proteinExistence type="predicted"/>
<name>A0A170PPM1_9ZZZZ</name>
<keyword evidence="2" id="KW-0812">Transmembrane</keyword>
<evidence type="ECO:0000256" key="1">
    <source>
        <dbReference type="SAM" id="MobiDB-lite"/>
    </source>
</evidence>
<organism evidence="3">
    <name type="scientific">hydrothermal vent metagenome</name>
    <dbReference type="NCBI Taxonomy" id="652676"/>
    <lineage>
        <taxon>unclassified sequences</taxon>
        <taxon>metagenomes</taxon>
        <taxon>ecological metagenomes</taxon>
    </lineage>
</organism>
<feature type="compositionally biased region" description="Polar residues" evidence="1">
    <location>
        <begin position="137"/>
        <end position="152"/>
    </location>
</feature>
<keyword evidence="2" id="KW-0472">Membrane</keyword>
<feature type="transmembrane region" description="Helical" evidence="2">
    <location>
        <begin position="6"/>
        <end position="30"/>
    </location>
</feature>
<gene>
    <name evidence="3" type="ORF">MGWOODY_Smn1862</name>
</gene>
<feature type="compositionally biased region" description="Low complexity" evidence="1">
    <location>
        <begin position="66"/>
        <end position="80"/>
    </location>
</feature>
<reference evidence="3" key="1">
    <citation type="submission" date="2015-10" db="EMBL/GenBank/DDBJ databases">
        <authorList>
            <person name="Gilbert D.G."/>
        </authorList>
    </citation>
    <scope>NUCLEOTIDE SEQUENCE</scope>
</reference>
<evidence type="ECO:0000313" key="3">
    <source>
        <dbReference type="EMBL" id="CUS45742.1"/>
    </source>
</evidence>
<dbReference type="EMBL" id="CZQE01000296">
    <property type="protein sequence ID" value="CUS45742.1"/>
    <property type="molecule type" value="Genomic_DNA"/>
</dbReference>
<feature type="region of interest" description="Disordered" evidence="1">
    <location>
        <begin position="56"/>
        <end position="180"/>
    </location>
</feature>
<feature type="compositionally biased region" description="Basic and acidic residues" evidence="1">
    <location>
        <begin position="160"/>
        <end position="170"/>
    </location>
</feature>